<name>E1QG97_DESB2</name>
<dbReference type="GO" id="GO:0005524">
    <property type="term" value="F:ATP binding"/>
    <property type="evidence" value="ECO:0007669"/>
    <property type="project" value="UniProtKB-UniRule"/>
</dbReference>
<dbReference type="InterPro" id="IPR027417">
    <property type="entry name" value="P-loop_NTPase"/>
</dbReference>
<dbReference type="Gene3D" id="3.40.50.300">
    <property type="entry name" value="P-loop containing nucleotide triphosphate hydrolases"/>
    <property type="match status" value="1"/>
</dbReference>
<accession>E1QG97</accession>
<keyword evidence="5 12" id="KW-0545">Nucleotide biosynthesis</keyword>
<dbReference type="PROSITE" id="PS01331">
    <property type="entry name" value="THYMIDYLATE_KINASE"/>
    <property type="match status" value="1"/>
</dbReference>
<comment type="function">
    <text evidence="11 12">Phosphorylation of dTMP to form dTDP in both de novo and salvage pathways of dTTP synthesis.</text>
</comment>
<comment type="similarity">
    <text evidence="1 12">Belongs to the thymidylate kinase family.</text>
</comment>
<evidence type="ECO:0000256" key="10">
    <source>
        <dbReference type="ARBA" id="ARBA00048743"/>
    </source>
</evidence>
<dbReference type="GO" id="GO:0006235">
    <property type="term" value="P:dTTP biosynthetic process"/>
    <property type="evidence" value="ECO:0007669"/>
    <property type="project" value="UniProtKB-UniRule"/>
</dbReference>
<dbReference type="InterPro" id="IPR018095">
    <property type="entry name" value="Thymidylate_kin_CS"/>
</dbReference>
<dbReference type="STRING" id="644282.Deba_0232"/>
<dbReference type="EMBL" id="CP002085">
    <property type="protein sequence ID" value="ADK83609.1"/>
    <property type="molecule type" value="Genomic_DNA"/>
</dbReference>
<evidence type="ECO:0000256" key="12">
    <source>
        <dbReference type="HAMAP-Rule" id="MF_00165"/>
    </source>
</evidence>
<comment type="catalytic activity">
    <reaction evidence="10 12">
        <text>dTMP + ATP = dTDP + ADP</text>
        <dbReference type="Rhea" id="RHEA:13517"/>
        <dbReference type="ChEBI" id="CHEBI:30616"/>
        <dbReference type="ChEBI" id="CHEBI:58369"/>
        <dbReference type="ChEBI" id="CHEBI:63528"/>
        <dbReference type="ChEBI" id="CHEBI:456216"/>
        <dbReference type="EC" id="2.7.4.9"/>
    </reaction>
</comment>
<dbReference type="GO" id="GO:0005829">
    <property type="term" value="C:cytosol"/>
    <property type="evidence" value="ECO:0007669"/>
    <property type="project" value="TreeGrafter"/>
</dbReference>
<dbReference type="GO" id="GO:0006227">
    <property type="term" value="P:dUDP biosynthetic process"/>
    <property type="evidence" value="ECO:0007669"/>
    <property type="project" value="TreeGrafter"/>
</dbReference>
<dbReference type="EC" id="2.7.4.9" evidence="2 12"/>
<dbReference type="GO" id="GO:0004798">
    <property type="term" value="F:dTMP kinase activity"/>
    <property type="evidence" value="ECO:0007669"/>
    <property type="project" value="UniProtKB-UniRule"/>
</dbReference>
<keyword evidence="8 12" id="KW-0067">ATP-binding</keyword>
<evidence type="ECO:0000256" key="3">
    <source>
        <dbReference type="ARBA" id="ARBA00017144"/>
    </source>
</evidence>
<keyword evidence="4 12" id="KW-0808">Transferase</keyword>
<dbReference type="SUPFAM" id="SSF52540">
    <property type="entry name" value="P-loop containing nucleoside triphosphate hydrolases"/>
    <property type="match status" value="1"/>
</dbReference>
<dbReference type="PANTHER" id="PTHR10344">
    <property type="entry name" value="THYMIDYLATE KINASE"/>
    <property type="match status" value="1"/>
</dbReference>
<keyword evidence="7 12" id="KW-0418">Kinase</keyword>
<dbReference type="HOGENOM" id="CLU_049131_0_2_7"/>
<dbReference type="InterPro" id="IPR018094">
    <property type="entry name" value="Thymidylate_kinase"/>
</dbReference>
<evidence type="ECO:0000256" key="7">
    <source>
        <dbReference type="ARBA" id="ARBA00022777"/>
    </source>
</evidence>
<feature type="domain" description="Thymidylate kinase-like" evidence="13">
    <location>
        <begin position="16"/>
        <end position="210"/>
    </location>
</feature>
<organism evidence="14 15">
    <name type="scientific">Desulfarculus baarsii (strain ATCC 33931 / DSM 2075 / LMG 7858 / VKM B-1802 / 2st14)</name>
    <dbReference type="NCBI Taxonomy" id="644282"/>
    <lineage>
        <taxon>Bacteria</taxon>
        <taxon>Pseudomonadati</taxon>
        <taxon>Thermodesulfobacteriota</taxon>
        <taxon>Desulfarculia</taxon>
        <taxon>Desulfarculales</taxon>
        <taxon>Desulfarculaceae</taxon>
        <taxon>Desulfarculus</taxon>
    </lineage>
</organism>
<evidence type="ECO:0000256" key="5">
    <source>
        <dbReference type="ARBA" id="ARBA00022727"/>
    </source>
</evidence>
<evidence type="ECO:0000256" key="6">
    <source>
        <dbReference type="ARBA" id="ARBA00022741"/>
    </source>
</evidence>
<keyword evidence="6 12" id="KW-0547">Nucleotide-binding</keyword>
<evidence type="ECO:0000256" key="9">
    <source>
        <dbReference type="ARBA" id="ARBA00029962"/>
    </source>
</evidence>
<dbReference type="HAMAP" id="MF_00165">
    <property type="entry name" value="Thymidylate_kinase"/>
    <property type="match status" value="1"/>
</dbReference>
<dbReference type="RefSeq" id="WP_013257065.1">
    <property type="nucleotide sequence ID" value="NC_014365.1"/>
</dbReference>
<evidence type="ECO:0000256" key="8">
    <source>
        <dbReference type="ARBA" id="ARBA00022840"/>
    </source>
</evidence>
<dbReference type="PANTHER" id="PTHR10344:SF4">
    <property type="entry name" value="UMP-CMP KINASE 2, MITOCHONDRIAL"/>
    <property type="match status" value="1"/>
</dbReference>
<keyword evidence="15" id="KW-1185">Reference proteome</keyword>
<dbReference type="KEGG" id="dbr:Deba_0232"/>
<evidence type="ECO:0000313" key="15">
    <source>
        <dbReference type="Proteomes" id="UP000009047"/>
    </source>
</evidence>
<sequence>MSAKPAKTPRAPFITLEGGEGCGKSTQASMLGRRIRGLGLKVVLTREPGGASLGQTIRELLLGPGQEPVDPVTELLLFLADRSHHVRAKIEPALLRGEVVVCDRFADSSEVYQGLARGLGLERVRRLNQWVCGQCWPDLTLLLDLNPGLGLARAAQRQGELGQGPSPMEKEKLEFHERLREGFLAQAQAEPGRIKPVDAARPAEEVAEAIWAHVEPLLREWRRCGL</sequence>
<dbReference type="eggNOG" id="COG0125">
    <property type="taxonomic scope" value="Bacteria"/>
</dbReference>
<dbReference type="Proteomes" id="UP000009047">
    <property type="component" value="Chromosome"/>
</dbReference>
<dbReference type="OrthoDB" id="9774907at2"/>
<gene>
    <name evidence="12" type="primary">tmk</name>
    <name evidence="14" type="ordered locus">Deba_0232</name>
</gene>
<dbReference type="FunFam" id="3.40.50.300:FF:000225">
    <property type="entry name" value="Thymidylate kinase"/>
    <property type="match status" value="1"/>
</dbReference>
<dbReference type="InterPro" id="IPR039430">
    <property type="entry name" value="Thymidylate_kin-like_dom"/>
</dbReference>
<evidence type="ECO:0000256" key="4">
    <source>
        <dbReference type="ARBA" id="ARBA00022679"/>
    </source>
</evidence>
<proteinExistence type="inferred from homology"/>
<dbReference type="Pfam" id="PF02223">
    <property type="entry name" value="Thymidylate_kin"/>
    <property type="match status" value="1"/>
</dbReference>
<evidence type="ECO:0000313" key="14">
    <source>
        <dbReference type="EMBL" id="ADK83609.1"/>
    </source>
</evidence>
<feature type="binding site" evidence="12">
    <location>
        <begin position="18"/>
        <end position="25"/>
    </location>
    <ligand>
        <name>ATP</name>
        <dbReference type="ChEBI" id="CHEBI:30616"/>
    </ligand>
</feature>
<evidence type="ECO:0000259" key="13">
    <source>
        <dbReference type="Pfam" id="PF02223"/>
    </source>
</evidence>
<evidence type="ECO:0000256" key="2">
    <source>
        <dbReference type="ARBA" id="ARBA00012980"/>
    </source>
</evidence>
<dbReference type="GO" id="GO:0006233">
    <property type="term" value="P:dTDP biosynthetic process"/>
    <property type="evidence" value="ECO:0007669"/>
    <property type="project" value="InterPro"/>
</dbReference>
<dbReference type="AlphaFoldDB" id="E1QG97"/>
<protein>
    <recommendedName>
        <fullName evidence="3 12">Thymidylate kinase</fullName>
        <ecNumber evidence="2 12">2.7.4.9</ecNumber>
    </recommendedName>
    <alternativeName>
        <fullName evidence="9 12">dTMP kinase</fullName>
    </alternativeName>
</protein>
<evidence type="ECO:0000256" key="11">
    <source>
        <dbReference type="ARBA" id="ARBA00057735"/>
    </source>
</evidence>
<evidence type="ECO:0000256" key="1">
    <source>
        <dbReference type="ARBA" id="ARBA00009776"/>
    </source>
</evidence>
<dbReference type="CDD" id="cd01672">
    <property type="entry name" value="TMPK"/>
    <property type="match status" value="1"/>
</dbReference>
<dbReference type="NCBIfam" id="TIGR00041">
    <property type="entry name" value="DTMP_kinase"/>
    <property type="match status" value="1"/>
</dbReference>
<reference evidence="14 15" key="1">
    <citation type="journal article" date="2010" name="Stand. Genomic Sci.">
        <title>Complete genome sequence of Desulfarculus baarsii type strain (2st14).</title>
        <authorList>
            <person name="Sun H."/>
            <person name="Spring S."/>
            <person name="Lapidus A."/>
            <person name="Davenport K."/>
            <person name="Del Rio T.G."/>
            <person name="Tice H."/>
            <person name="Nolan M."/>
            <person name="Copeland A."/>
            <person name="Cheng J.F."/>
            <person name="Lucas S."/>
            <person name="Tapia R."/>
            <person name="Goodwin L."/>
            <person name="Pitluck S."/>
            <person name="Ivanova N."/>
            <person name="Pagani I."/>
            <person name="Mavromatis K."/>
            <person name="Ovchinnikova G."/>
            <person name="Pati A."/>
            <person name="Chen A."/>
            <person name="Palaniappan K."/>
            <person name="Hauser L."/>
            <person name="Chang Y.J."/>
            <person name="Jeffries C.D."/>
            <person name="Detter J.C."/>
            <person name="Han C."/>
            <person name="Rohde M."/>
            <person name="Brambilla E."/>
            <person name="Goker M."/>
            <person name="Woyke T."/>
            <person name="Bristow J."/>
            <person name="Eisen J.A."/>
            <person name="Markowitz V."/>
            <person name="Hugenholtz P."/>
            <person name="Kyrpides N.C."/>
            <person name="Klenk H.P."/>
            <person name="Land M."/>
        </authorList>
    </citation>
    <scope>NUCLEOTIDE SEQUENCE [LARGE SCALE GENOMIC DNA]</scope>
    <source>
        <strain evidence="15">ATCC 33931 / DSM 2075 / LMG 7858 / VKM B-1802 / 2st14</strain>
    </source>
</reference>